<gene>
    <name evidence="1" type="ORF">CA983_02645</name>
</gene>
<dbReference type="EMBL" id="NGFN01000008">
    <property type="protein sequence ID" value="OUD04673.1"/>
    <property type="molecule type" value="Genomic_DNA"/>
</dbReference>
<reference evidence="1 2" key="1">
    <citation type="submission" date="2017-05" db="EMBL/GenBank/DDBJ databases">
        <title>Biotechnological potential of actinobacteria isolated from South African environments.</title>
        <authorList>
            <person name="Le Roes-Hill M."/>
            <person name="Prins A."/>
            <person name="Durrell K.A."/>
        </authorList>
    </citation>
    <scope>NUCLEOTIDE SEQUENCE [LARGE SCALE GENOMIC DNA]</scope>
    <source>
        <strain evidence="1 2">HMC13</strain>
    </source>
</reference>
<proteinExistence type="predicted"/>
<name>A0A243SAD7_9ACTN</name>
<accession>A0A243SAD7</accession>
<evidence type="ECO:0000313" key="2">
    <source>
        <dbReference type="Proteomes" id="UP000195105"/>
    </source>
</evidence>
<sequence>MTCTGRLASCGPAVARWTVRNGYTFLLCQSCLDAWFDNADDDDDLEPVAWAWIEERRVWKFDSMMVLPDPPHVAEAIRDIRRHGVPIHRR</sequence>
<dbReference type="AlphaFoldDB" id="A0A243SAD7"/>
<dbReference type="Proteomes" id="UP000195105">
    <property type="component" value="Unassembled WGS sequence"/>
</dbReference>
<keyword evidence="2" id="KW-1185">Reference proteome</keyword>
<comment type="caution">
    <text evidence="1">The sequence shown here is derived from an EMBL/GenBank/DDBJ whole genome shotgun (WGS) entry which is preliminary data.</text>
</comment>
<evidence type="ECO:0000313" key="1">
    <source>
        <dbReference type="EMBL" id="OUD04673.1"/>
    </source>
</evidence>
<organism evidence="1 2">
    <name type="scientific">Streptomyces swartbergensis</name>
    <dbReference type="NCBI Taxonomy" id="487165"/>
    <lineage>
        <taxon>Bacteria</taxon>
        <taxon>Bacillati</taxon>
        <taxon>Actinomycetota</taxon>
        <taxon>Actinomycetes</taxon>
        <taxon>Kitasatosporales</taxon>
        <taxon>Streptomycetaceae</taxon>
        <taxon>Streptomyces</taxon>
    </lineage>
</organism>
<protein>
    <submittedName>
        <fullName evidence="1">Uncharacterized protein</fullName>
    </submittedName>
</protein>